<reference evidence="5 6" key="1">
    <citation type="submission" date="2018-08" db="EMBL/GenBank/DDBJ databases">
        <title>Meiothermus luteus KCTC 52599 genome sequencing project.</title>
        <authorList>
            <person name="Da Costa M.S."/>
            <person name="Albuquerque L."/>
            <person name="Raposo P."/>
            <person name="Froufe H.J.C."/>
            <person name="Barroso C.S."/>
            <person name="Egas C."/>
        </authorList>
    </citation>
    <scope>NUCLEOTIDE SEQUENCE [LARGE SCALE GENOMIC DNA]</scope>
    <source>
        <strain evidence="5 6">KCTC 52599</strain>
    </source>
</reference>
<dbReference type="EC" id="3.9.1.-" evidence="5"/>
<dbReference type="Proteomes" id="UP000265800">
    <property type="component" value="Unassembled WGS sequence"/>
</dbReference>
<dbReference type="Gene3D" id="3.30.428.10">
    <property type="entry name" value="HIT-like"/>
    <property type="match status" value="1"/>
</dbReference>
<dbReference type="PANTHER" id="PTHR23089">
    <property type="entry name" value="HISTIDINE TRIAD HIT PROTEIN"/>
    <property type="match status" value="1"/>
</dbReference>
<accession>A0A399F218</accession>
<evidence type="ECO:0000256" key="2">
    <source>
        <dbReference type="PIRSR" id="PIRSR601310-3"/>
    </source>
</evidence>
<feature type="domain" description="HIT" evidence="4">
    <location>
        <begin position="6"/>
        <end position="108"/>
    </location>
</feature>
<keyword evidence="6" id="KW-1185">Reference proteome</keyword>
<gene>
    <name evidence="5" type="ORF">Mlute_00150</name>
</gene>
<evidence type="ECO:0000259" key="4">
    <source>
        <dbReference type="PROSITE" id="PS51084"/>
    </source>
</evidence>
<evidence type="ECO:0000313" key="6">
    <source>
        <dbReference type="Proteomes" id="UP000265800"/>
    </source>
</evidence>
<dbReference type="AlphaFoldDB" id="A0A399F218"/>
<dbReference type="SUPFAM" id="SSF54197">
    <property type="entry name" value="HIT-like"/>
    <property type="match status" value="1"/>
</dbReference>
<dbReference type="EMBL" id="QWKZ01000002">
    <property type="protein sequence ID" value="RIH90030.1"/>
    <property type="molecule type" value="Genomic_DNA"/>
</dbReference>
<dbReference type="RefSeq" id="WP_119358869.1">
    <property type="nucleotide sequence ID" value="NZ_QWKZ01000002.1"/>
</dbReference>
<evidence type="ECO:0000256" key="1">
    <source>
        <dbReference type="PIRSR" id="PIRSR601310-1"/>
    </source>
</evidence>
<dbReference type="OrthoDB" id="9784774at2"/>
<feature type="short sequence motif" description="Histidine triad motif" evidence="2 3">
    <location>
        <begin position="99"/>
        <end position="103"/>
    </location>
</feature>
<protein>
    <submittedName>
        <fullName evidence="5">Purine nucleoside phosphoramidase</fullName>
        <ecNumber evidence="5">3.9.1.-</ecNumber>
    </submittedName>
</protein>
<organism evidence="5 6">
    <name type="scientific">Meiothermus luteus</name>
    <dbReference type="NCBI Taxonomy" id="2026184"/>
    <lineage>
        <taxon>Bacteria</taxon>
        <taxon>Thermotogati</taxon>
        <taxon>Deinococcota</taxon>
        <taxon>Deinococci</taxon>
        <taxon>Thermales</taxon>
        <taxon>Thermaceae</taxon>
        <taxon>Meiothermus</taxon>
    </lineage>
</organism>
<dbReference type="Pfam" id="PF01230">
    <property type="entry name" value="HIT"/>
    <property type="match status" value="1"/>
</dbReference>
<name>A0A399F218_9DEIN</name>
<proteinExistence type="predicted"/>
<comment type="caution">
    <text evidence="5">The sequence shown here is derived from an EMBL/GenBank/DDBJ whole genome shotgun (WGS) entry which is preliminary data.</text>
</comment>
<dbReference type="InterPro" id="IPR001310">
    <property type="entry name" value="Histidine_triad_HIT"/>
</dbReference>
<dbReference type="PRINTS" id="PR00332">
    <property type="entry name" value="HISTRIAD"/>
</dbReference>
<sequence length="108" mass="12386">MENPTVFGKIIRRELPADIVYEDEEFIAFKDIRPRSKVHILVCPKEYIPTLADYPDTPEGALKLGRLMLTANRIAREMGLEGYFLRIHVGEKGGQEVFHVHVHLRSDA</sequence>
<evidence type="ECO:0000313" key="5">
    <source>
        <dbReference type="EMBL" id="RIH90030.1"/>
    </source>
</evidence>
<dbReference type="PROSITE" id="PS51084">
    <property type="entry name" value="HIT_2"/>
    <property type="match status" value="1"/>
</dbReference>
<feature type="active site" description="Tele-AMP-histidine intermediate" evidence="1">
    <location>
        <position position="101"/>
    </location>
</feature>
<dbReference type="InterPro" id="IPR011146">
    <property type="entry name" value="HIT-like"/>
</dbReference>
<dbReference type="InterPro" id="IPR036265">
    <property type="entry name" value="HIT-like_sf"/>
</dbReference>
<keyword evidence="5" id="KW-0378">Hydrolase</keyword>
<dbReference type="CDD" id="cd01276">
    <property type="entry name" value="PKCI_related"/>
    <property type="match status" value="1"/>
</dbReference>
<evidence type="ECO:0000256" key="3">
    <source>
        <dbReference type="PROSITE-ProRule" id="PRU00464"/>
    </source>
</evidence>
<dbReference type="GO" id="GO:0016787">
    <property type="term" value="F:hydrolase activity"/>
    <property type="evidence" value="ECO:0007669"/>
    <property type="project" value="UniProtKB-KW"/>
</dbReference>